<feature type="transmembrane region" description="Helical" evidence="2">
    <location>
        <begin position="82"/>
        <end position="102"/>
    </location>
</feature>
<proteinExistence type="predicted"/>
<reference evidence="3 4" key="1">
    <citation type="submission" date="2019-03" db="EMBL/GenBank/DDBJ databases">
        <title>Cohnella endophytica sp. nov., a novel endophytic bacterium isolated from bark of Sonneratia apetala.</title>
        <authorList>
            <person name="Tuo L."/>
        </authorList>
    </citation>
    <scope>NUCLEOTIDE SEQUENCE [LARGE SCALE GENOMIC DNA]</scope>
    <source>
        <strain evidence="3 4">CCTCC AB 208254</strain>
    </source>
</reference>
<name>A0A4Y8LSQ7_9BACL</name>
<keyword evidence="4" id="KW-1185">Reference proteome</keyword>
<dbReference type="AlphaFoldDB" id="A0A4Y8LSQ7"/>
<dbReference type="Gene3D" id="1.20.1250.20">
    <property type="entry name" value="MFS general substrate transporter like domains"/>
    <property type="match status" value="1"/>
</dbReference>
<comment type="subcellular location">
    <subcellularLocation>
        <location evidence="1">Cell membrane</location>
        <topology evidence="1">Multi-pass membrane protein</topology>
    </subcellularLocation>
</comment>
<evidence type="ECO:0000256" key="2">
    <source>
        <dbReference type="SAM" id="Phobius"/>
    </source>
</evidence>
<gene>
    <name evidence="3" type="ORF">E2980_15970</name>
</gene>
<organism evidence="3 4">
    <name type="scientific">Cohnella luojiensis</name>
    <dbReference type="NCBI Taxonomy" id="652876"/>
    <lineage>
        <taxon>Bacteria</taxon>
        <taxon>Bacillati</taxon>
        <taxon>Bacillota</taxon>
        <taxon>Bacilli</taxon>
        <taxon>Bacillales</taxon>
        <taxon>Paenibacillaceae</taxon>
        <taxon>Cohnella</taxon>
    </lineage>
</organism>
<keyword evidence="2" id="KW-0472">Membrane</keyword>
<accession>A0A4Y8LSQ7</accession>
<dbReference type="Pfam" id="PF07690">
    <property type="entry name" value="MFS_1"/>
    <property type="match status" value="1"/>
</dbReference>
<feature type="transmembrane region" description="Helical" evidence="2">
    <location>
        <begin position="50"/>
        <end position="70"/>
    </location>
</feature>
<dbReference type="PANTHER" id="PTHR23526:SF2">
    <property type="entry name" value="MAJOR FACILITATOR SUPERFAMILY (MFS) PROFILE DOMAIN-CONTAINING PROTEIN"/>
    <property type="match status" value="1"/>
</dbReference>
<feature type="transmembrane region" description="Helical" evidence="2">
    <location>
        <begin position="286"/>
        <end position="305"/>
    </location>
</feature>
<evidence type="ECO:0000313" key="3">
    <source>
        <dbReference type="EMBL" id="TFE24543.1"/>
    </source>
</evidence>
<keyword evidence="2" id="KW-1133">Transmembrane helix</keyword>
<evidence type="ECO:0000256" key="1">
    <source>
        <dbReference type="ARBA" id="ARBA00004651"/>
    </source>
</evidence>
<feature type="transmembrane region" description="Helical" evidence="2">
    <location>
        <begin position="256"/>
        <end position="274"/>
    </location>
</feature>
<dbReference type="GO" id="GO:0022857">
    <property type="term" value="F:transmembrane transporter activity"/>
    <property type="evidence" value="ECO:0007669"/>
    <property type="project" value="InterPro"/>
</dbReference>
<dbReference type="Proteomes" id="UP000297900">
    <property type="component" value="Unassembled WGS sequence"/>
</dbReference>
<feature type="transmembrane region" description="Helical" evidence="2">
    <location>
        <begin position="175"/>
        <end position="196"/>
    </location>
</feature>
<feature type="transmembrane region" description="Helical" evidence="2">
    <location>
        <begin position="143"/>
        <end position="169"/>
    </location>
</feature>
<evidence type="ECO:0000313" key="4">
    <source>
        <dbReference type="Proteomes" id="UP000297900"/>
    </source>
</evidence>
<dbReference type="EMBL" id="SOMN01000025">
    <property type="protein sequence ID" value="TFE24543.1"/>
    <property type="molecule type" value="Genomic_DNA"/>
</dbReference>
<feature type="transmembrane region" description="Helical" evidence="2">
    <location>
        <begin position="20"/>
        <end position="44"/>
    </location>
</feature>
<sequence length="407" mass="44901">MHRSHEADQVKGKLDGQTVLLLTVNVLFIMATALSATYLGVYIWKATNDFVILGWFTLLSHISMGLTFWIAGNGVKEGNKMICLRLGIGVSAAFYAIVLLLGKNAFHYLILLGIVQGVANGLFWLAFNVIYFELTNARNRDRFNGMTGVFSSFVGMIVPWSSGAIIASMGGGRGYRLIFLLSLLVFMAGMGVSFWVRNRKTEGCYDWRLTLRTLGKRRSPWRPVFGALAAQGVRESVFGLMIGLLVYISTGSEWKLGNYALIVSAVSFVSFFAVGKWLKPAWRRRGMLIGTIVMTAVILPFFTGVTFFTLLIFGIGAALFTPLFSIPMTSSVFDLIGSDEESAKQRVEYVVMRELALNIGRITGMAIFITTLIFSHAPGVINVMMLVVGSSPLLSWLFMRNLLVPQG</sequence>
<dbReference type="InterPro" id="IPR036259">
    <property type="entry name" value="MFS_trans_sf"/>
</dbReference>
<dbReference type="GO" id="GO:0005886">
    <property type="term" value="C:plasma membrane"/>
    <property type="evidence" value="ECO:0007669"/>
    <property type="project" value="UniProtKB-SubCell"/>
</dbReference>
<feature type="transmembrane region" description="Helical" evidence="2">
    <location>
        <begin position="380"/>
        <end position="399"/>
    </location>
</feature>
<feature type="transmembrane region" description="Helical" evidence="2">
    <location>
        <begin position="355"/>
        <end position="374"/>
    </location>
</feature>
<protein>
    <submittedName>
        <fullName evidence="3">MFS transporter</fullName>
    </submittedName>
</protein>
<feature type="transmembrane region" description="Helical" evidence="2">
    <location>
        <begin position="224"/>
        <end position="250"/>
    </location>
</feature>
<feature type="transmembrane region" description="Helical" evidence="2">
    <location>
        <begin position="311"/>
        <end position="335"/>
    </location>
</feature>
<dbReference type="SUPFAM" id="SSF103473">
    <property type="entry name" value="MFS general substrate transporter"/>
    <property type="match status" value="1"/>
</dbReference>
<dbReference type="InterPro" id="IPR052528">
    <property type="entry name" value="Sugar_transport-like"/>
</dbReference>
<dbReference type="InterPro" id="IPR011701">
    <property type="entry name" value="MFS"/>
</dbReference>
<keyword evidence="2" id="KW-0812">Transmembrane</keyword>
<dbReference type="PANTHER" id="PTHR23526">
    <property type="entry name" value="INTEGRAL MEMBRANE TRANSPORT PROTEIN-RELATED"/>
    <property type="match status" value="1"/>
</dbReference>
<dbReference type="OrthoDB" id="2086294at2"/>
<dbReference type="RefSeq" id="WP_135153185.1">
    <property type="nucleotide sequence ID" value="NZ_SOMN01000025.1"/>
</dbReference>
<feature type="transmembrane region" description="Helical" evidence="2">
    <location>
        <begin position="108"/>
        <end position="131"/>
    </location>
</feature>
<comment type="caution">
    <text evidence="3">The sequence shown here is derived from an EMBL/GenBank/DDBJ whole genome shotgun (WGS) entry which is preliminary data.</text>
</comment>